<dbReference type="InterPro" id="IPR000322">
    <property type="entry name" value="Glyco_hydro_31_TIM"/>
</dbReference>
<comment type="caution">
    <text evidence="10">The sequence shown here is derived from an EMBL/GenBank/DDBJ whole genome shotgun (WGS) entry which is preliminary data.</text>
</comment>
<dbReference type="Gene3D" id="2.60.40.1760">
    <property type="entry name" value="glycosyl hydrolase (family 31)"/>
    <property type="match status" value="1"/>
</dbReference>
<evidence type="ECO:0000259" key="7">
    <source>
        <dbReference type="Pfam" id="PF13802"/>
    </source>
</evidence>
<dbReference type="InterPro" id="IPR030458">
    <property type="entry name" value="Glyco_hydro_31_AS"/>
</dbReference>
<evidence type="ECO:0000313" key="11">
    <source>
        <dbReference type="Proteomes" id="UP000634529"/>
    </source>
</evidence>
<proteinExistence type="inferred from homology"/>
<evidence type="ECO:0000256" key="2">
    <source>
        <dbReference type="ARBA" id="ARBA00022801"/>
    </source>
</evidence>
<protein>
    <submittedName>
        <fullName evidence="10">DUF5110 domain-containing protein</fullName>
    </submittedName>
</protein>
<feature type="domain" description="DUF5110" evidence="8">
    <location>
        <begin position="699"/>
        <end position="765"/>
    </location>
</feature>
<evidence type="ECO:0000256" key="4">
    <source>
        <dbReference type="RuleBase" id="RU361185"/>
    </source>
</evidence>
<dbReference type="InterPro" id="IPR048395">
    <property type="entry name" value="Glyco_hydro_31_C"/>
</dbReference>
<dbReference type="PANTHER" id="PTHR22762:SF166">
    <property type="entry name" value="ALPHA-GLUCOSIDASE"/>
    <property type="match status" value="1"/>
</dbReference>
<dbReference type="Pfam" id="PF17137">
    <property type="entry name" value="DUF5110"/>
    <property type="match status" value="1"/>
</dbReference>
<dbReference type="InterPro" id="IPR025887">
    <property type="entry name" value="Glyco_hydro_31_N_dom"/>
</dbReference>
<dbReference type="EMBL" id="JACYTN010000033">
    <property type="protein sequence ID" value="MBD8500972.1"/>
    <property type="molecule type" value="Genomic_DNA"/>
</dbReference>
<evidence type="ECO:0000256" key="1">
    <source>
        <dbReference type="ARBA" id="ARBA00007806"/>
    </source>
</evidence>
<dbReference type="SUPFAM" id="SSF51011">
    <property type="entry name" value="Glycosyl hydrolase domain"/>
    <property type="match status" value="1"/>
</dbReference>
<dbReference type="SUPFAM" id="SSF74650">
    <property type="entry name" value="Galactose mutarotase-like"/>
    <property type="match status" value="1"/>
</dbReference>
<gene>
    <name evidence="10" type="ORF">IFO66_22045</name>
</gene>
<dbReference type="Pfam" id="PF01055">
    <property type="entry name" value="Glyco_hydro_31_2nd"/>
    <property type="match status" value="1"/>
</dbReference>
<keyword evidence="2 4" id="KW-0378">Hydrolase</keyword>
<evidence type="ECO:0000256" key="3">
    <source>
        <dbReference type="ARBA" id="ARBA00023295"/>
    </source>
</evidence>
<feature type="domain" description="Glycoside hydrolase family 31 TIM barrel" evidence="6">
    <location>
        <begin position="258"/>
        <end position="582"/>
    </location>
</feature>
<feature type="domain" description="Glycosyl hydrolase family 31 C-terminal" evidence="9">
    <location>
        <begin position="591"/>
        <end position="676"/>
    </location>
</feature>
<dbReference type="InterPro" id="IPR011013">
    <property type="entry name" value="Gal_mutarotase_sf_dom"/>
</dbReference>
<feature type="region of interest" description="Disordered" evidence="5">
    <location>
        <begin position="1"/>
        <end position="20"/>
    </location>
</feature>
<evidence type="ECO:0000259" key="8">
    <source>
        <dbReference type="Pfam" id="PF17137"/>
    </source>
</evidence>
<reference evidence="10 11" key="1">
    <citation type="submission" date="2020-09" db="EMBL/GenBank/DDBJ databases">
        <title>Paenibacillus sp. CAU 1523 isolated from sand of Haeundae Beach.</title>
        <authorList>
            <person name="Kim W."/>
        </authorList>
    </citation>
    <scope>NUCLEOTIDE SEQUENCE [LARGE SCALE GENOMIC DNA]</scope>
    <source>
        <strain evidence="10 11">CAU 1523</strain>
    </source>
</reference>
<keyword evidence="3 4" id="KW-0326">Glycosidase</keyword>
<evidence type="ECO:0000259" key="6">
    <source>
        <dbReference type="Pfam" id="PF01055"/>
    </source>
</evidence>
<evidence type="ECO:0000256" key="5">
    <source>
        <dbReference type="SAM" id="MobiDB-lite"/>
    </source>
</evidence>
<feature type="compositionally biased region" description="Basic and acidic residues" evidence="5">
    <location>
        <begin position="1"/>
        <end position="16"/>
    </location>
</feature>
<dbReference type="Gene3D" id="3.20.20.80">
    <property type="entry name" value="Glycosidases"/>
    <property type="match status" value="1"/>
</dbReference>
<dbReference type="PANTHER" id="PTHR22762">
    <property type="entry name" value="ALPHA-GLUCOSIDASE"/>
    <property type="match status" value="1"/>
</dbReference>
<comment type="similarity">
    <text evidence="1 4">Belongs to the glycosyl hydrolase 31 family.</text>
</comment>
<dbReference type="Pfam" id="PF13802">
    <property type="entry name" value="Gal_mutarotas_2"/>
    <property type="match status" value="1"/>
</dbReference>
<name>A0ABR9B3N3_9BACL</name>
<dbReference type="SUPFAM" id="SSF51445">
    <property type="entry name" value="(Trans)glycosidases"/>
    <property type="match status" value="1"/>
</dbReference>
<dbReference type="Proteomes" id="UP000634529">
    <property type="component" value="Unassembled WGS sequence"/>
</dbReference>
<accession>A0ABR9B3N3</accession>
<dbReference type="InterPro" id="IPR017853">
    <property type="entry name" value="GH"/>
</dbReference>
<sequence>MLDTSEAIHPDAKGQQETKSGLTLGRVTRVEVQGEALILWGERFNLAVKAINEQVMQWKVFYGNKPDWRTSAAMINRQEDGTLSAKQLKHSVTETTVLVTYGELTMNIDRQNGTFDVMQNGRKLFAMRSLLRHAEHQGDFTAQLTMESEDRLYGLGEKTGFLDKRGERYTMWNTDVYAPHVPEMEELYQSIPMMAVLRQGQAYGVFLDNPGRTVFDMRVHDDAFMIQTRTGDMDMYVYAGPDLKEVIRQYTDMTGRMPLPPKWSLGYHQSRYSYMNREEVMNLARSFREKQIPCDVIHLDIHYMTGYRVFTFDEERYPDPAGMMAELKEMGFHIVPIVDPGVKRDAKYPAYMEGIDNNYFCKYAEGQLYIGKVWPEESAFPDFTEERVRDWWGEKQSFYTELGIEGIWNDMNEPAIFNETKTMDTEIIHGNDGNRKTHGEIHNLYGMNMSQATYEGLKKELDGKRPFVLTRAGYSGIQRYAAVWTGDNRSFWEHMSMAMPMVLNLGMSGVPFSGPDIGGFAHHTSGELLTRWTQMGVFFPFARNHSAIDMVRQEPWSFGDKYENIQREYISLRYRWMPYLYHWFHEASQTGLPIMRPLVLEYPNDPETFNLCDQFLVGDSVLVAPIYRPSTEWRSVYLPEGEWYDEWTRERLEGGRHIHAHAPIEKMPLYVRAGSVRMEESLRQFAAEAIEDTSVTACVYLKGEAGSFNLNWYEDDGLTYKYEEGAYNIVSTEVEQGADSVRIQMNYKHQGFEAKRSHVSVRVIGLAEAPVEVKGAGEQLSEEALNQAANGWYWNEGNKELVVKCQDSASLLDAVVVLK</sequence>
<keyword evidence="11" id="KW-1185">Reference proteome</keyword>
<evidence type="ECO:0000259" key="9">
    <source>
        <dbReference type="Pfam" id="PF21365"/>
    </source>
</evidence>
<dbReference type="CDD" id="cd06604">
    <property type="entry name" value="GH31_glucosidase_II_MalA"/>
    <property type="match status" value="1"/>
</dbReference>
<feature type="domain" description="Glycoside hydrolase family 31 N-terminal" evidence="7">
    <location>
        <begin position="65"/>
        <end position="216"/>
    </location>
</feature>
<dbReference type="PROSITE" id="PS00129">
    <property type="entry name" value="GLYCOSYL_HYDROL_F31_1"/>
    <property type="match status" value="1"/>
</dbReference>
<dbReference type="RefSeq" id="WP_192027194.1">
    <property type="nucleotide sequence ID" value="NZ_JACYTN010000033.1"/>
</dbReference>
<organism evidence="10 11">
    <name type="scientific">Paenibacillus arenosi</name>
    <dbReference type="NCBI Taxonomy" id="2774142"/>
    <lineage>
        <taxon>Bacteria</taxon>
        <taxon>Bacillati</taxon>
        <taxon>Bacillota</taxon>
        <taxon>Bacilli</taxon>
        <taxon>Bacillales</taxon>
        <taxon>Paenibacillaceae</taxon>
        <taxon>Paenibacillus</taxon>
    </lineage>
</organism>
<dbReference type="InterPro" id="IPR013780">
    <property type="entry name" value="Glyco_hydro_b"/>
</dbReference>
<dbReference type="Gene3D" id="2.60.40.1180">
    <property type="entry name" value="Golgi alpha-mannosidase II"/>
    <property type="match status" value="2"/>
</dbReference>
<dbReference type="InterPro" id="IPR033403">
    <property type="entry name" value="DUF5110"/>
</dbReference>
<dbReference type="Pfam" id="PF21365">
    <property type="entry name" value="Glyco_hydro_31_3rd"/>
    <property type="match status" value="1"/>
</dbReference>
<dbReference type="CDD" id="cd14752">
    <property type="entry name" value="GH31_N"/>
    <property type="match status" value="1"/>
</dbReference>
<evidence type="ECO:0000313" key="10">
    <source>
        <dbReference type="EMBL" id="MBD8500972.1"/>
    </source>
</evidence>